<evidence type="ECO:0000256" key="8">
    <source>
        <dbReference type="ARBA" id="ARBA00023180"/>
    </source>
</evidence>
<dbReference type="SMART" id="SM00020">
    <property type="entry name" value="Tryp_SPc"/>
    <property type="match status" value="1"/>
</dbReference>
<keyword evidence="5" id="KW-0378">Hydrolase</keyword>
<dbReference type="GO" id="GO:0005615">
    <property type="term" value="C:extracellular space"/>
    <property type="evidence" value="ECO:0007669"/>
    <property type="project" value="TreeGrafter"/>
</dbReference>
<dbReference type="PROSITE" id="PS50240">
    <property type="entry name" value="TRYPSIN_DOM"/>
    <property type="match status" value="1"/>
</dbReference>
<evidence type="ECO:0000313" key="11">
    <source>
        <dbReference type="Proteomes" id="UP000678499"/>
    </source>
</evidence>
<keyword evidence="7" id="KW-1015">Disulfide bond</keyword>
<gene>
    <name evidence="10" type="ORF">NMOB1V02_LOCUS8035</name>
</gene>
<evidence type="ECO:0000256" key="7">
    <source>
        <dbReference type="ARBA" id="ARBA00023157"/>
    </source>
</evidence>
<dbReference type="PROSITE" id="PS00135">
    <property type="entry name" value="TRYPSIN_SER"/>
    <property type="match status" value="1"/>
</dbReference>
<evidence type="ECO:0000259" key="9">
    <source>
        <dbReference type="PROSITE" id="PS50240"/>
    </source>
</evidence>
<dbReference type="InterPro" id="IPR050127">
    <property type="entry name" value="Serine_Proteases_S1"/>
</dbReference>
<organism evidence="10">
    <name type="scientific">Notodromas monacha</name>
    <dbReference type="NCBI Taxonomy" id="399045"/>
    <lineage>
        <taxon>Eukaryota</taxon>
        <taxon>Metazoa</taxon>
        <taxon>Ecdysozoa</taxon>
        <taxon>Arthropoda</taxon>
        <taxon>Crustacea</taxon>
        <taxon>Oligostraca</taxon>
        <taxon>Ostracoda</taxon>
        <taxon>Podocopa</taxon>
        <taxon>Podocopida</taxon>
        <taxon>Cypridocopina</taxon>
        <taxon>Cypridoidea</taxon>
        <taxon>Cyprididae</taxon>
        <taxon>Notodromas</taxon>
    </lineage>
</organism>
<dbReference type="InterPro" id="IPR043504">
    <property type="entry name" value="Peptidase_S1_PA_chymotrypsin"/>
</dbReference>
<dbReference type="GO" id="GO:0006508">
    <property type="term" value="P:proteolysis"/>
    <property type="evidence" value="ECO:0007669"/>
    <property type="project" value="UniProtKB-KW"/>
</dbReference>
<dbReference type="FunFam" id="2.40.10.10:FF:000054">
    <property type="entry name" value="Complement C1r subcomponent"/>
    <property type="match status" value="1"/>
</dbReference>
<comment type="subcellular location">
    <subcellularLocation>
        <location evidence="1">Secreted</location>
    </subcellularLocation>
</comment>
<dbReference type="PANTHER" id="PTHR24264">
    <property type="entry name" value="TRYPSIN-RELATED"/>
    <property type="match status" value="1"/>
</dbReference>
<reference evidence="10" key="1">
    <citation type="submission" date="2020-11" db="EMBL/GenBank/DDBJ databases">
        <authorList>
            <person name="Tran Van P."/>
        </authorList>
    </citation>
    <scope>NUCLEOTIDE SEQUENCE</scope>
</reference>
<evidence type="ECO:0000256" key="4">
    <source>
        <dbReference type="ARBA" id="ARBA00022729"/>
    </source>
</evidence>
<dbReference type="PRINTS" id="PR00722">
    <property type="entry name" value="CHYMOTRYPSIN"/>
</dbReference>
<dbReference type="GO" id="GO:0004252">
    <property type="term" value="F:serine-type endopeptidase activity"/>
    <property type="evidence" value="ECO:0007669"/>
    <property type="project" value="InterPro"/>
</dbReference>
<dbReference type="Gene3D" id="2.40.10.10">
    <property type="entry name" value="Trypsin-like serine proteases"/>
    <property type="match status" value="1"/>
</dbReference>
<evidence type="ECO:0000256" key="3">
    <source>
        <dbReference type="ARBA" id="ARBA00022670"/>
    </source>
</evidence>
<keyword evidence="11" id="KW-1185">Reference proteome</keyword>
<sequence length="186" mass="20013">LKAFTGRTITNIRVSEPSSRSYTVIKIVPHEKLRRPAHGNDISVVKLDKDIIFNENTKPVKLPYTHAEDPPAGAVLTLPGYGVTSVDGPLAPQMQYVTMKYVSDKECQSLLRAYARSLVIVPAQLCAGGEAGKDGCQGDSGGPLFDSSGVQVGIVSYGFGCGSPNTPGVYTQTSHFLPWIKRNTNF</sequence>
<dbReference type="AlphaFoldDB" id="A0A7R9BSE6"/>
<dbReference type="EMBL" id="OA884164">
    <property type="protein sequence ID" value="CAD7280375.1"/>
    <property type="molecule type" value="Genomic_DNA"/>
</dbReference>
<dbReference type="InterPro" id="IPR009003">
    <property type="entry name" value="Peptidase_S1_PA"/>
</dbReference>
<dbReference type="InterPro" id="IPR001314">
    <property type="entry name" value="Peptidase_S1A"/>
</dbReference>
<accession>A0A7R9BSE6</accession>
<proteinExistence type="predicted"/>
<dbReference type="EMBL" id="CAJPEX010002127">
    <property type="protein sequence ID" value="CAG0920527.1"/>
    <property type="molecule type" value="Genomic_DNA"/>
</dbReference>
<dbReference type="Proteomes" id="UP000678499">
    <property type="component" value="Unassembled WGS sequence"/>
</dbReference>
<keyword evidence="2" id="KW-0964">Secreted</keyword>
<feature type="non-terminal residue" evidence="10">
    <location>
        <position position="1"/>
    </location>
</feature>
<dbReference type="CDD" id="cd00190">
    <property type="entry name" value="Tryp_SPc"/>
    <property type="match status" value="1"/>
</dbReference>
<evidence type="ECO:0000256" key="6">
    <source>
        <dbReference type="ARBA" id="ARBA00022825"/>
    </source>
</evidence>
<keyword evidence="8" id="KW-0325">Glycoprotein</keyword>
<dbReference type="InterPro" id="IPR033116">
    <property type="entry name" value="TRYPSIN_SER"/>
</dbReference>
<dbReference type="OrthoDB" id="6437225at2759"/>
<evidence type="ECO:0000256" key="1">
    <source>
        <dbReference type="ARBA" id="ARBA00004613"/>
    </source>
</evidence>
<dbReference type="Pfam" id="PF00089">
    <property type="entry name" value="Trypsin"/>
    <property type="match status" value="1"/>
</dbReference>
<dbReference type="InterPro" id="IPR001254">
    <property type="entry name" value="Trypsin_dom"/>
</dbReference>
<dbReference type="PANTHER" id="PTHR24264:SF65">
    <property type="entry name" value="SRCR DOMAIN-CONTAINING PROTEIN"/>
    <property type="match status" value="1"/>
</dbReference>
<keyword evidence="6" id="KW-0720">Serine protease</keyword>
<keyword evidence="3" id="KW-0645">Protease</keyword>
<evidence type="ECO:0000256" key="2">
    <source>
        <dbReference type="ARBA" id="ARBA00022525"/>
    </source>
</evidence>
<evidence type="ECO:0000313" key="10">
    <source>
        <dbReference type="EMBL" id="CAD7280375.1"/>
    </source>
</evidence>
<evidence type="ECO:0000256" key="5">
    <source>
        <dbReference type="ARBA" id="ARBA00022801"/>
    </source>
</evidence>
<protein>
    <recommendedName>
        <fullName evidence="9">Peptidase S1 domain-containing protein</fullName>
    </recommendedName>
</protein>
<feature type="domain" description="Peptidase S1" evidence="9">
    <location>
        <begin position="1"/>
        <end position="185"/>
    </location>
</feature>
<keyword evidence="4" id="KW-0732">Signal</keyword>
<dbReference type="SUPFAM" id="SSF50494">
    <property type="entry name" value="Trypsin-like serine proteases"/>
    <property type="match status" value="1"/>
</dbReference>
<name>A0A7R9BSE6_9CRUS</name>